<comment type="subcellular location">
    <subcellularLocation>
        <location evidence="2">Cytoplasm</location>
    </subcellularLocation>
</comment>
<dbReference type="PANTHER" id="PTHR12598">
    <property type="entry name" value="COPPER HOMEOSTASIS PROTEIN CUTC"/>
    <property type="match status" value="1"/>
</dbReference>
<dbReference type="InterPro" id="IPR005627">
    <property type="entry name" value="CutC-like"/>
</dbReference>
<dbReference type="Pfam" id="PF03932">
    <property type="entry name" value="CutC"/>
    <property type="match status" value="1"/>
</dbReference>
<dbReference type="RefSeq" id="WP_379271478.1">
    <property type="nucleotide sequence ID" value="NZ_JBHUGT010000046.1"/>
</dbReference>
<evidence type="ECO:0000313" key="3">
    <source>
        <dbReference type="EMBL" id="MFD2660334.1"/>
    </source>
</evidence>
<evidence type="ECO:0000313" key="4">
    <source>
        <dbReference type="Proteomes" id="UP001597493"/>
    </source>
</evidence>
<comment type="similarity">
    <text evidence="1 2">Belongs to the CutC family.</text>
</comment>
<gene>
    <name evidence="2" type="primary">cutC</name>
    <name evidence="3" type="ORF">ACFSW5_08610</name>
</gene>
<dbReference type="PANTHER" id="PTHR12598:SF0">
    <property type="entry name" value="COPPER HOMEOSTASIS PROTEIN CUTC HOMOLOG"/>
    <property type="match status" value="1"/>
</dbReference>
<keyword evidence="4" id="KW-1185">Reference proteome</keyword>
<dbReference type="Gene3D" id="3.20.20.380">
    <property type="entry name" value="Copper homeostasis (CutC) domain"/>
    <property type="match status" value="1"/>
</dbReference>
<proteinExistence type="inferred from homology"/>
<evidence type="ECO:0000256" key="2">
    <source>
        <dbReference type="HAMAP-Rule" id="MF_00795"/>
    </source>
</evidence>
<reference evidence="4" key="1">
    <citation type="journal article" date="2019" name="Int. J. Syst. Evol. Microbiol.">
        <title>The Global Catalogue of Microorganisms (GCM) 10K type strain sequencing project: providing services to taxonomists for standard genome sequencing and annotation.</title>
        <authorList>
            <consortium name="The Broad Institute Genomics Platform"/>
            <consortium name="The Broad Institute Genome Sequencing Center for Infectious Disease"/>
            <person name="Wu L."/>
            <person name="Ma J."/>
        </authorList>
    </citation>
    <scope>NUCLEOTIDE SEQUENCE [LARGE SCALE GENOMIC DNA]</scope>
    <source>
        <strain evidence="4">TISTR 1827</strain>
    </source>
</reference>
<dbReference type="Proteomes" id="UP001597493">
    <property type="component" value="Unassembled WGS sequence"/>
</dbReference>
<comment type="caution">
    <text evidence="2">Once thought to be involved in copper homeostasis, experiments in E.coli have shown this is not the case.</text>
</comment>
<sequence>MVLEVIATCMDDAIAAEANGADRLELITAITEGGLTPGIGLVKRAVNAVRIPVFVMVRPHSRSFVYGKRDIETMAAEIEAVVQAGASGIVLGALTPDRQIDERALEALLPLTGGLPVTFHRAFDELDDQLGGLRTLAKYPPIRRVLTSAGPGPATEAMPEMRRLVEAASGGPVAIMAGSGLKPESIADFVRQTGVTEVHFGSAVRYGRNGLSPIDPEALLSLAEAVRRIG</sequence>
<dbReference type="InterPro" id="IPR036822">
    <property type="entry name" value="CutC-like_dom_sf"/>
</dbReference>
<protein>
    <recommendedName>
        <fullName evidence="2">PF03932 family protein CutC</fullName>
    </recommendedName>
</protein>
<organism evidence="3 4">
    <name type="scientific">Paenibacillus thailandensis</name>
    <dbReference type="NCBI Taxonomy" id="393250"/>
    <lineage>
        <taxon>Bacteria</taxon>
        <taxon>Bacillati</taxon>
        <taxon>Bacillota</taxon>
        <taxon>Bacilli</taxon>
        <taxon>Bacillales</taxon>
        <taxon>Paenibacillaceae</taxon>
        <taxon>Paenibacillus</taxon>
    </lineage>
</organism>
<dbReference type="HAMAP" id="MF_00795">
    <property type="entry name" value="CutC"/>
    <property type="match status" value="1"/>
</dbReference>
<evidence type="ECO:0000256" key="1">
    <source>
        <dbReference type="ARBA" id="ARBA00007768"/>
    </source>
</evidence>
<dbReference type="EMBL" id="JBHUMY010000007">
    <property type="protein sequence ID" value="MFD2660334.1"/>
    <property type="molecule type" value="Genomic_DNA"/>
</dbReference>
<accession>A0ABW5QVE1</accession>
<dbReference type="SUPFAM" id="SSF110395">
    <property type="entry name" value="CutC-like"/>
    <property type="match status" value="1"/>
</dbReference>
<keyword evidence="2" id="KW-0963">Cytoplasm</keyword>
<comment type="caution">
    <text evidence="3">The sequence shown here is derived from an EMBL/GenBank/DDBJ whole genome shotgun (WGS) entry which is preliminary data.</text>
</comment>
<name>A0ABW5QVE1_9BACL</name>